<reference evidence="1 2" key="1">
    <citation type="journal article" date="2022" name="Nat. Ecol. Evol.">
        <title>A masculinizing supergene underlies an exaggerated male reproductive morph in a spider.</title>
        <authorList>
            <person name="Hendrickx F."/>
            <person name="De Corte Z."/>
            <person name="Sonet G."/>
            <person name="Van Belleghem S.M."/>
            <person name="Kostlbacher S."/>
            <person name="Vangestel C."/>
        </authorList>
    </citation>
    <scope>NUCLEOTIDE SEQUENCE [LARGE SCALE GENOMIC DNA]</scope>
    <source>
        <strain evidence="1">W744_W776</strain>
    </source>
</reference>
<name>A0AAV6V667_9ARAC</name>
<accession>A0AAV6V667</accession>
<gene>
    <name evidence="1" type="ORF">JTE90_020691</name>
</gene>
<dbReference type="EMBL" id="JAFNEN010000159">
    <property type="protein sequence ID" value="KAG8191439.1"/>
    <property type="molecule type" value="Genomic_DNA"/>
</dbReference>
<evidence type="ECO:0000313" key="1">
    <source>
        <dbReference type="EMBL" id="KAG8191439.1"/>
    </source>
</evidence>
<evidence type="ECO:0000313" key="2">
    <source>
        <dbReference type="Proteomes" id="UP000827092"/>
    </source>
</evidence>
<comment type="caution">
    <text evidence="1">The sequence shown here is derived from an EMBL/GenBank/DDBJ whole genome shotgun (WGS) entry which is preliminary data.</text>
</comment>
<keyword evidence="2" id="KW-1185">Reference proteome</keyword>
<organism evidence="1 2">
    <name type="scientific">Oedothorax gibbosus</name>
    <dbReference type="NCBI Taxonomy" id="931172"/>
    <lineage>
        <taxon>Eukaryota</taxon>
        <taxon>Metazoa</taxon>
        <taxon>Ecdysozoa</taxon>
        <taxon>Arthropoda</taxon>
        <taxon>Chelicerata</taxon>
        <taxon>Arachnida</taxon>
        <taxon>Araneae</taxon>
        <taxon>Araneomorphae</taxon>
        <taxon>Entelegynae</taxon>
        <taxon>Araneoidea</taxon>
        <taxon>Linyphiidae</taxon>
        <taxon>Erigoninae</taxon>
        <taxon>Oedothorax</taxon>
    </lineage>
</organism>
<dbReference type="Proteomes" id="UP000827092">
    <property type="component" value="Unassembled WGS sequence"/>
</dbReference>
<proteinExistence type="predicted"/>
<sequence length="76" mass="8940">MDFTHHQFDDIVESDPWAEFLDEQTDLMAEVMRIRSQRNKKLFGCCVKDSKRRHNVSDKIVIGGRQKPTEHVLKTP</sequence>
<dbReference type="AlphaFoldDB" id="A0AAV6V667"/>
<protein>
    <submittedName>
        <fullName evidence="1">Uncharacterized protein</fullName>
    </submittedName>
</protein>